<gene>
    <name evidence="1" type="ORF">B7O98_01400</name>
</gene>
<protein>
    <submittedName>
        <fullName evidence="1">Uncharacterized protein</fullName>
    </submittedName>
</protein>
<accession>A0A2R7Y8E5</accession>
<organism evidence="1 2">
    <name type="scientific">Zestosphaera tikiterensis</name>
    <dbReference type="NCBI Taxonomy" id="1973259"/>
    <lineage>
        <taxon>Archaea</taxon>
        <taxon>Thermoproteota</taxon>
        <taxon>Thermoprotei</taxon>
        <taxon>Desulfurococcales</taxon>
        <taxon>Desulfurococcaceae</taxon>
        <taxon>Zestosphaera</taxon>
    </lineage>
</organism>
<dbReference type="Proteomes" id="UP000244093">
    <property type="component" value="Unassembled WGS sequence"/>
</dbReference>
<proteinExistence type="predicted"/>
<dbReference type="EMBL" id="NBVN01000002">
    <property type="protein sequence ID" value="PUA33122.1"/>
    <property type="molecule type" value="Genomic_DNA"/>
</dbReference>
<name>A0A2R7Y8E5_9CREN</name>
<sequence>MGCLKTAVGLNKALTEETACFQILSKDKVSTTVDLIKVLRGFKEVCDETYLEVKIEISDKYYSYVKISSKSEALSKCSSLLKALLKSEFGTKVDLIEVDCMTKNPLDLNNVLRR</sequence>
<comment type="caution">
    <text evidence="1">The sequence shown here is derived from an EMBL/GenBank/DDBJ whole genome shotgun (WGS) entry which is preliminary data.</text>
</comment>
<evidence type="ECO:0000313" key="2">
    <source>
        <dbReference type="Proteomes" id="UP000244093"/>
    </source>
</evidence>
<evidence type="ECO:0000313" key="1">
    <source>
        <dbReference type="EMBL" id="PUA33122.1"/>
    </source>
</evidence>
<dbReference type="AlphaFoldDB" id="A0A2R7Y8E5"/>
<reference evidence="1 2" key="1">
    <citation type="journal article" date="2018" name="Syst. Appl. Microbiol.">
        <title>A new symbiotic nanoarchaeote (Candidatus Nanoclepta minutus) and its host (Zestosphaera tikiterensis gen. nov., sp. nov.) from a New Zealand hot spring.</title>
        <authorList>
            <person name="St John E."/>
            <person name="Liu Y."/>
            <person name="Podar M."/>
            <person name="Stott M.B."/>
            <person name="Meneghin J."/>
            <person name="Chen Z."/>
            <person name="Lagutin K."/>
            <person name="Mitchell K."/>
            <person name="Reysenbach A.L."/>
        </authorList>
    </citation>
    <scope>NUCLEOTIDE SEQUENCE [LARGE SCALE GENOMIC DNA]</scope>
    <source>
        <strain evidence="1">NZ3</strain>
    </source>
</reference>